<keyword evidence="6 8" id="KW-0320">Glycogen biosynthesis</keyword>
<evidence type="ECO:0000256" key="2">
    <source>
        <dbReference type="ARBA" id="ARBA00010686"/>
    </source>
</evidence>
<reference evidence="10" key="1">
    <citation type="journal article" date="2013" name="Genome Biol. Evol.">
        <title>Punctuated emergences of genetic and phenotypic innovations in eumetazoan, bilaterian, euteleostome, and hominidae ancestors.</title>
        <authorList>
            <person name="Wenger Y."/>
            <person name="Galliot B."/>
        </authorList>
    </citation>
    <scope>NUCLEOTIDE SEQUENCE</scope>
    <source>
        <tissue evidence="10">Whole animals</tissue>
    </source>
</reference>
<dbReference type="UniPathway" id="UPA00164"/>
<dbReference type="Gene3D" id="3.40.50.2000">
    <property type="entry name" value="Glycogen Phosphorylase B"/>
    <property type="match status" value="2"/>
</dbReference>
<dbReference type="Gene3D" id="6.10.260.10">
    <property type="match status" value="1"/>
</dbReference>
<gene>
    <name evidence="10" type="primary">GYS1</name>
</gene>
<dbReference type="GO" id="GO:0004373">
    <property type="term" value="F:alpha-1,4-glucan glucosyltransferase (UDP-glucose donor) activity"/>
    <property type="evidence" value="ECO:0007669"/>
    <property type="project" value="UniProtKB-EC"/>
</dbReference>
<dbReference type="FunFam" id="3.40.50.2000:FF:000028">
    <property type="entry name" value="Glycogen [starch] synthase"/>
    <property type="match status" value="1"/>
</dbReference>
<dbReference type="InterPro" id="IPR008631">
    <property type="entry name" value="Glycogen_synth"/>
</dbReference>
<dbReference type="PANTHER" id="PTHR10176">
    <property type="entry name" value="GLYCOGEN SYNTHASE"/>
    <property type="match status" value="1"/>
</dbReference>
<evidence type="ECO:0000313" key="10">
    <source>
        <dbReference type="EMBL" id="CDG71362.1"/>
    </source>
</evidence>
<dbReference type="PANTHER" id="PTHR10176:SF3">
    <property type="entry name" value="GLYCOGEN [STARCH] SYNTHASE"/>
    <property type="match status" value="1"/>
</dbReference>
<evidence type="ECO:0000256" key="8">
    <source>
        <dbReference type="RuleBase" id="RU363104"/>
    </source>
</evidence>
<name>T2MHG5_HYDVU</name>
<comment type="catalytic activity">
    <reaction evidence="7">
        <text>[(1-&gt;4)-alpha-D-glucosyl](n) + UDP-alpha-D-glucose = [(1-&gt;4)-alpha-D-glucosyl](n+1) + UDP + H(+)</text>
        <dbReference type="Rhea" id="RHEA:18549"/>
        <dbReference type="Rhea" id="RHEA-COMP:9584"/>
        <dbReference type="Rhea" id="RHEA-COMP:9587"/>
        <dbReference type="ChEBI" id="CHEBI:15378"/>
        <dbReference type="ChEBI" id="CHEBI:15444"/>
        <dbReference type="ChEBI" id="CHEBI:58223"/>
        <dbReference type="ChEBI" id="CHEBI:58885"/>
        <dbReference type="EC" id="2.4.1.11"/>
    </reaction>
    <physiologicalReaction direction="left-to-right" evidence="7">
        <dbReference type="Rhea" id="RHEA:18550"/>
    </physiologicalReaction>
</comment>
<dbReference type="KEGG" id="hmg:100197472"/>
<accession>T2MHG5</accession>
<keyword evidence="3" id="KW-0597">Phosphoprotein</keyword>
<dbReference type="OMA" id="RDVRNHI"/>
<dbReference type="GO" id="GO:0005737">
    <property type="term" value="C:cytoplasm"/>
    <property type="evidence" value="ECO:0007669"/>
    <property type="project" value="TreeGrafter"/>
</dbReference>
<feature type="compositionally biased region" description="Basic and acidic residues" evidence="9">
    <location>
        <begin position="642"/>
        <end position="664"/>
    </location>
</feature>
<dbReference type="FunFam" id="3.40.50.2000:FF:000014">
    <property type="entry name" value="Glycogen [starch] synthase"/>
    <property type="match status" value="1"/>
</dbReference>
<comment type="function">
    <text evidence="8">Transfers the glycosyl residue from UDP-Glc to the non-reducing end of alpha-1,4-glucan.</text>
</comment>
<dbReference type="EC" id="2.4.1.11" evidence="8"/>
<dbReference type="GO" id="GO:0005978">
    <property type="term" value="P:glycogen biosynthetic process"/>
    <property type="evidence" value="ECO:0007669"/>
    <property type="project" value="UniProtKB-UniPathway"/>
</dbReference>
<comment type="pathway">
    <text evidence="1 8">Glycan biosynthesis; glycogen biosynthesis.</text>
</comment>
<evidence type="ECO:0000256" key="9">
    <source>
        <dbReference type="SAM" id="MobiDB-lite"/>
    </source>
</evidence>
<evidence type="ECO:0000256" key="5">
    <source>
        <dbReference type="ARBA" id="ARBA00022679"/>
    </source>
</evidence>
<dbReference type="EMBL" id="HAAD01005130">
    <property type="protein sequence ID" value="CDG71362.1"/>
    <property type="molecule type" value="mRNA"/>
</dbReference>
<evidence type="ECO:0000256" key="3">
    <source>
        <dbReference type="ARBA" id="ARBA00022553"/>
    </source>
</evidence>
<dbReference type="Pfam" id="PF05693">
    <property type="entry name" value="Glycogen_syn"/>
    <property type="match status" value="1"/>
</dbReference>
<evidence type="ECO:0000256" key="1">
    <source>
        <dbReference type="ARBA" id="ARBA00004964"/>
    </source>
</evidence>
<dbReference type="SUPFAM" id="SSF53756">
    <property type="entry name" value="UDP-Glycosyltransferase/glycogen phosphorylase"/>
    <property type="match status" value="2"/>
</dbReference>
<keyword evidence="4 8" id="KW-0328">Glycosyltransferase</keyword>
<organism evidence="10">
    <name type="scientific">Hydra vulgaris</name>
    <name type="common">Hydra</name>
    <name type="synonym">Hydra attenuata</name>
    <dbReference type="NCBI Taxonomy" id="6087"/>
    <lineage>
        <taxon>Eukaryota</taxon>
        <taxon>Metazoa</taxon>
        <taxon>Cnidaria</taxon>
        <taxon>Hydrozoa</taxon>
        <taxon>Hydroidolina</taxon>
        <taxon>Anthoathecata</taxon>
        <taxon>Aplanulata</taxon>
        <taxon>Hydridae</taxon>
        <taxon>Hydra</taxon>
    </lineage>
</organism>
<feature type="region of interest" description="Disordered" evidence="9">
    <location>
        <begin position="597"/>
        <end position="664"/>
    </location>
</feature>
<dbReference type="AlphaFoldDB" id="T2MHG5"/>
<protein>
    <recommendedName>
        <fullName evidence="8">Glycogen [starch] synthase</fullName>
        <ecNumber evidence="8">2.4.1.11</ecNumber>
    </recommendedName>
</protein>
<dbReference type="GeneID" id="100197472"/>
<sequence length="664" mass="76664">MDENGSHEFGFVFEVAWEVVNKVGGIYTVIRTKAGVTVEELGDDYFLFGPLNQNQCNTEVEVIEPEYKIIKDVIHSMEDEGIKIVYGRWLIEGTPKVILFDLESGRKWLNSWRKELWEVASIGIPDSDTETLNCLIFGGLVAWFLGKFRFINQDVLMTAHFHEWMAGIGLIFSRTRHLDISTVFTTHATLLGRYLCAGSIDFYNNLDKFDCDAEAGNRQIYHRYCLERSAATLAHVFTTVSQITADESEHLLKRRPDIITPNGLNIIKYTALHEFQNLHALSKEKIHEFIRGHFYGHLDFDLDKTLYFFTAGRYEFQNKGCDMFLEALARLNYLLKSNNVDVTVVAFMIFPANTNNFNVEALRGQAYVKQLRQTVNEVHAKIGDKIFEIALKGRLPKAEDLLEPKDTIPLKRCLLATQHSSAPPIVTHNMIDDQNDQILNAIRRIKLFNMKTDKVKIIFYPEFLSKTNPLFPIDYDEFVRGCHLGIFPSYYEPWGYTPAECTVMGVPNISTNLSGFGRFMADHVDYPEFYGIFIVDRKFSSAFESIHQISDHMYDFCLLRRRQRIILRNRTERLSELLDWKNLGMYYQKARMLAITKTHPERTPRVRPHKEKLNLRFPRPPSAHTSPSISRQVSDDEDDADADFRCAPDPDDHIFGSRRNSSES</sequence>
<proteinExistence type="evidence at transcript level"/>
<evidence type="ECO:0000256" key="6">
    <source>
        <dbReference type="ARBA" id="ARBA00023056"/>
    </source>
</evidence>
<evidence type="ECO:0000256" key="4">
    <source>
        <dbReference type="ARBA" id="ARBA00022676"/>
    </source>
</evidence>
<dbReference type="OrthoDB" id="6335297at2759"/>
<evidence type="ECO:0000256" key="7">
    <source>
        <dbReference type="ARBA" id="ARBA00047345"/>
    </source>
</evidence>
<keyword evidence="5 8" id="KW-0808">Transferase</keyword>
<feature type="compositionally biased region" description="Polar residues" evidence="9">
    <location>
        <begin position="623"/>
        <end position="632"/>
    </location>
</feature>
<comment type="similarity">
    <text evidence="2 8">Belongs to the glycosyltransferase 3 family.</text>
</comment>